<keyword evidence="2" id="KW-1185">Reference proteome</keyword>
<dbReference type="Proteomes" id="UP000509346">
    <property type="component" value="Chromosome"/>
</dbReference>
<dbReference type="KEGG" id="hpel:HZS54_25820"/>
<sequence length="295" mass="32021">MRRRDFCGVLGSAALAGCGGLPGTGPDSNPDSRFGGEPCTDAFGEDATCYHEVANPNGDLVLVPDRERITDPSEPATFTLENGLNRTVRVSVTFPEVYRRFDGRWFRLPDRRQDQGGEAELSAGESLRFGLTNAAGPTPEDVDWGAGKAYGAGQFAYAVWSYEPDIRAVARFVVDGDPMTLAPPGDATTTRSGSEIEVRGERFRERDHSLTTTFTARPDAEETVAVPPEALRGQWELRCVAYLRQAGVSTVRVLTEDRGFFRTPLEWLDAAGAPASDDTVYEVGSTAFAVTERSV</sequence>
<dbReference type="RefSeq" id="WP_179919909.1">
    <property type="nucleotide sequence ID" value="NZ_CP058909.1"/>
</dbReference>
<dbReference type="OrthoDB" id="201863at2157"/>
<dbReference type="AlphaFoldDB" id="A0A7D5TWH0"/>
<organism evidence="1 2">
    <name type="scientific">Halosimplex pelagicum</name>
    <dbReference type="NCBI Taxonomy" id="869886"/>
    <lineage>
        <taxon>Archaea</taxon>
        <taxon>Methanobacteriati</taxon>
        <taxon>Methanobacteriota</taxon>
        <taxon>Stenosarchaea group</taxon>
        <taxon>Halobacteria</taxon>
        <taxon>Halobacteriales</taxon>
        <taxon>Haloarculaceae</taxon>
        <taxon>Halosimplex</taxon>
    </lineage>
</organism>
<gene>
    <name evidence="1" type="ORF">HZS54_25820</name>
</gene>
<dbReference type="PROSITE" id="PS51257">
    <property type="entry name" value="PROKAR_LIPOPROTEIN"/>
    <property type="match status" value="1"/>
</dbReference>
<protein>
    <submittedName>
        <fullName evidence="1">Uncharacterized protein</fullName>
    </submittedName>
</protein>
<evidence type="ECO:0000313" key="2">
    <source>
        <dbReference type="Proteomes" id="UP000509346"/>
    </source>
</evidence>
<reference evidence="1 2" key="1">
    <citation type="submission" date="2020-07" db="EMBL/GenBank/DDBJ databases">
        <title>Halosimplex litoreum sp. nov. and Halosimplex rubrum sp. nov., isolated from different salt environments.</title>
        <authorList>
            <person name="Cui H."/>
        </authorList>
    </citation>
    <scope>NUCLEOTIDE SEQUENCE [LARGE SCALE GENOMIC DNA]</scope>
    <source>
        <strain evidence="1 2">R2</strain>
    </source>
</reference>
<evidence type="ECO:0000313" key="1">
    <source>
        <dbReference type="EMBL" id="QLH84832.1"/>
    </source>
</evidence>
<name>A0A7D5TWH0_9EURY</name>
<accession>A0A7D5TWH0</accession>
<dbReference type="GeneID" id="56086087"/>
<dbReference type="EMBL" id="CP058909">
    <property type="protein sequence ID" value="QLH84832.1"/>
    <property type="molecule type" value="Genomic_DNA"/>
</dbReference>
<proteinExistence type="predicted"/>